<protein>
    <submittedName>
        <fullName evidence="1">Uncharacterized protein</fullName>
    </submittedName>
</protein>
<proteinExistence type="predicted"/>
<keyword evidence="2" id="KW-1185">Reference proteome</keyword>
<organism evidence="1 2">
    <name type="scientific">Dryococelus australis</name>
    <dbReference type="NCBI Taxonomy" id="614101"/>
    <lineage>
        <taxon>Eukaryota</taxon>
        <taxon>Metazoa</taxon>
        <taxon>Ecdysozoa</taxon>
        <taxon>Arthropoda</taxon>
        <taxon>Hexapoda</taxon>
        <taxon>Insecta</taxon>
        <taxon>Pterygota</taxon>
        <taxon>Neoptera</taxon>
        <taxon>Polyneoptera</taxon>
        <taxon>Phasmatodea</taxon>
        <taxon>Verophasmatodea</taxon>
        <taxon>Anareolatae</taxon>
        <taxon>Phasmatidae</taxon>
        <taxon>Eurycanthinae</taxon>
        <taxon>Dryococelus</taxon>
    </lineage>
</organism>
<comment type="caution">
    <text evidence="1">The sequence shown here is derived from an EMBL/GenBank/DDBJ whole genome shotgun (WGS) entry which is preliminary data.</text>
</comment>
<name>A0ABQ9G8M9_9NEOP</name>
<gene>
    <name evidence="1" type="ORF">PR048_030302</name>
</gene>
<reference evidence="1 2" key="1">
    <citation type="submission" date="2023-02" db="EMBL/GenBank/DDBJ databases">
        <title>LHISI_Scaffold_Assembly.</title>
        <authorList>
            <person name="Stuart O.P."/>
            <person name="Cleave R."/>
            <person name="Magrath M.J.L."/>
            <person name="Mikheyev A.S."/>
        </authorList>
    </citation>
    <scope>NUCLEOTIDE SEQUENCE [LARGE SCALE GENOMIC DNA]</scope>
    <source>
        <strain evidence="1">Daus_M_001</strain>
        <tissue evidence="1">Leg muscle</tissue>
    </source>
</reference>
<dbReference type="Proteomes" id="UP001159363">
    <property type="component" value="Chromosome 13"/>
</dbReference>
<evidence type="ECO:0000313" key="2">
    <source>
        <dbReference type="Proteomes" id="UP001159363"/>
    </source>
</evidence>
<accession>A0ABQ9G8M9</accession>
<dbReference type="EMBL" id="JARBHB010000014">
    <property type="protein sequence ID" value="KAJ8868762.1"/>
    <property type="molecule type" value="Genomic_DNA"/>
</dbReference>
<sequence>MLRQRSREVRAWLIAAPANWNLDRRYRHEQFRTAGSLLLPVRRGEAGVPRENPPASGIVQHDSHVRKFESEQAVHVGPEQTRHCRSLAKRGGEGTFGRGPLSAGQRIINLDLPLPKKHTLRGRSPADYLLLGPSCACAPRRRGIKDGDAREQTQGARMCGAEGCVLVPGPLVISLQGCGQALSAAAAIFSVGPPRHGALIVAKEFKCWRPPVAQTVGAPPIRGAGGSEFESRERHGQSLKHALLASKQSPLASSMECKCVVRNSEPLQKKHWIPKNEIPQMLEDLPLQNRYQHDSCIVQGVLHSLSSPIVLKSLVWAKETFTLACPFTRPADNL</sequence>
<evidence type="ECO:0000313" key="1">
    <source>
        <dbReference type="EMBL" id="KAJ8868762.1"/>
    </source>
</evidence>